<dbReference type="SUPFAM" id="SSF51905">
    <property type="entry name" value="FAD/NAD(P)-binding domain"/>
    <property type="match status" value="1"/>
</dbReference>
<dbReference type="EMBL" id="BMGS01000003">
    <property type="protein sequence ID" value="GGG39262.1"/>
    <property type="molecule type" value="Genomic_DNA"/>
</dbReference>
<gene>
    <name evidence="2" type="ORF">GCM10011378_14420</name>
</gene>
<dbReference type="Proteomes" id="UP000601361">
    <property type="component" value="Unassembled WGS sequence"/>
</dbReference>
<feature type="domain" description="Amine oxidase" evidence="1">
    <location>
        <begin position="19"/>
        <end position="424"/>
    </location>
</feature>
<comment type="caution">
    <text evidence="2">The sequence shown here is derived from an EMBL/GenBank/DDBJ whole genome shotgun (WGS) entry which is preliminary data.</text>
</comment>
<proteinExistence type="predicted"/>
<dbReference type="Pfam" id="PF01593">
    <property type="entry name" value="Amino_oxidase"/>
    <property type="match status" value="1"/>
</dbReference>
<name>A0ABQ1WP59_9BACT</name>
<evidence type="ECO:0000313" key="2">
    <source>
        <dbReference type="EMBL" id="GGG39262.1"/>
    </source>
</evidence>
<dbReference type="InterPro" id="IPR002937">
    <property type="entry name" value="Amino_oxidase"/>
</dbReference>
<reference evidence="3" key="1">
    <citation type="journal article" date="2019" name="Int. J. Syst. Evol. Microbiol.">
        <title>The Global Catalogue of Microorganisms (GCM) 10K type strain sequencing project: providing services to taxonomists for standard genome sequencing and annotation.</title>
        <authorList>
            <consortium name="The Broad Institute Genomics Platform"/>
            <consortium name="The Broad Institute Genome Sequencing Center for Infectious Disease"/>
            <person name="Wu L."/>
            <person name="Ma J."/>
        </authorList>
    </citation>
    <scope>NUCLEOTIDE SEQUENCE [LARGE SCALE GENOMIC DNA]</scope>
    <source>
        <strain evidence="3">CGMCC 1.12990</strain>
    </source>
</reference>
<dbReference type="RefSeq" id="WP_188557144.1">
    <property type="nucleotide sequence ID" value="NZ_BMGS01000003.1"/>
</dbReference>
<keyword evidence="3" id="KW-1185">Reference proteome</keyword>
<evidence type="ECO:0000313" key="3">
    <source>
        <dbReference type="Proteomes" id="UP000601361"/>
    </source>
</evidence>
<accession>A0ABQ1WP59</accession>
<dbReference type="InterPro" id="IPR036188">
    <property type="entry name" value="FAD/NAD-bd_sf"/>
</dbReference>
<protein>
    <submittedName>
        <fullName evidence="2">Oxidoreductase</fullName>
    </submittedName>
</protein>
<dbReference type="PANTHER" id="PTHR42841">
    <property type="entry name" value="AMINE OXIDASE"/>
    <property type="match status" value="1"/>
</dbReference>
<organism evidence="2 3">
    <name type="scientific">Hymenobacter glacieicola</name>
    <dbReference type="NCBI Taxonomy" id="1562124"/>
    <lineage>
        <taxon>Bacteria</taxon>
        <taxon>Pseudomonadati</taxon>
        <taxon>Bacteroidota</taxon>
        <taxon>Cytophagia</taxon>
        <taxon>Cytophagales</taxon>
        <taxon>Hymenobacteraceae</taxon>
        <taxon>Hymenobacter</taxon>
    </lineage>
</organism>
<dbReference type="Gene3D" id="3.50.50.60">
    <property type="entry name" value="FAD/NAD(P)-binding domain"/>
    <property type="match status" value="1"/>
</dbReference>
<evidence type="ECO:0000259" key="1">
    <source>
        <dbReference type="Pfam" id="PF01593"/>
    </source>
</evidence>
<sequence length="426" mass="45890">MTTAATASQLPVIIIGAGMAGLTCACYLHRAGRPVLVLDAADAVGGRIRTDVTPEGFRLDRGFQVLQTKYPEVQHLMDYGALQLRAFRSGAVIRLPDGQQTTLVNPLQQPTAAFSALTSRVGTLPDKLRLASLVQHVRGFSSGQLISRNSTNQLDTLTFLRQYGWSEQIIQNFFRPFFGGVYLDRGLGTAANFFEFVFKQFVEGEAALPALGMQQIPEQLAARLPQGSVRLQAPVSSIEGTTVRLADGTTRVGAAVVVAVDGESAGRLLPPATNTPALQWRRTTCTYFAAPASATRPDKLLRLNASPTGLAHNVAFPSDVAPQYAPAGQQLVSVSTHGEHGLTEAELTARLRQELTAWFGPTAAEWTHLRTYFIPYGLPVYGPGQPARQTLKLNETLYRCGDHTAYPSLNSAMASGREVAEAILSA</sequence>